<name>A0A5C5VG54_9BACT</name>
<keyword evidence="3" id="KW-1185">Reference proteome</keyword>
<gene>
    <name evidence="2" type="ORF">KOR34_25800</name>
</gene>
<sequence length="279" mass="32005">MRRYWHHRAPKKFTLPQLFACLVLKEFLRLDYRKLSAVLEESPSWTAAIGLASVPHFTTFQKAAARLLENRRVQRMLDQTTRMGQELTLLPGRSPLAALDATGLESSTASRHYTQARSRAQKRGKQHTYLTYREFPKIGVLSDCTSHLVLAVVHDKGPSCDVRHFREAFDQARRRIPIQTLLADGGYDSEANHRHCREACGVRSLIPARLGRSGKPPRTYWRRVMASRLHTTRYGQRAQAETTISMLKRLLGPQLRARKKPMQRREAALKTLTLNLMIL</sequence>
<protein>
    <submittedName>
        <fullName evidence="2">Transposase DDE domain protein</fullName>
    </submittedName>
</protein>
<evidence type="ECO:0000259" key="1">
    <source>
        <dbReference type="Pfam" id="PF01609"/>
    </source>
</evidence>
<dbReference type="AlphaFoldDB" id="A0A5C5VG54"/>
<proteinExistence type="predicted"/>
<dbReference type="GO" id="GO:0006313">
    <property type="term" value="P:DNA transposition"/>
    <property type="evidence" value="ECO:0007669"/>
    <property type="project" value="InterPro"/>
</dbReference>
<reference evidence="2 3" key="1">
    <citation type="submission" date="2019-02" db="EMBL/GenBank/DDBJ databases">
        <title>Deep-cultivation of Planctomycetes and their phenomic and genomic characterization uncovers novel biology.</title>
        <authorList>
            <person name="Wiegand S."/>
            <person name="Jogler M."/>
            <person name="Boedeker C."/>
            <person name="Pinto D."/>
            <person name="Vollmers J."/>
            <person name="Rivas-Marin E."/>
            <person name="Kohn T."/>
            <person name="Peeters S.H."/>
            <person name="Heuer A."/>
            <person name="Rast P."/>
            <person name="Oberbeckmann S."/>
            <person name="Bunk B."/>
            <person name="Jeske O."/>
            <person name="Meyerdierks A."/>
            <person name="Storesund J.E."/>
            <person name="Kallscheuer N."/>
            <person name="Luecker S."/>
            <person name="Lage O.M."/>
            <person name="Pohl T."/>
            <person name="Merkel B.J."/>
            <person name="Hornburger P."/>
            <person name="Mueller R.-W."/>
            <person name="Bruemmer F."/>
            <person name="Labrenz M."/>
            <person name="Spormann A.M."/>
            <person name="Op Den Camp H."/>
            <person name="Overmann J."/>
            <person name="Amann R."/>
            <person name="Jetten M.S.M."/>
            <person name="Mascher T."/>
            <person name="Medema M.H."/>
            <person name="Devos D.P."/>
            <person name="Kaster A.-K."/>
            <person name="Ovreas L."/>
            <person name="Rohde M."/>
            <person name="Galperin M.Y."/>
            <person name="Jogler C."/>
        </authorList>
    </citation>
    <scope>NUCLEOTIDE SEQUENCE [LARGE SCALE GENOMIC DNA]</scope>
    <source>
        <strain evidence="2 3">KOR34</strain>
    </source>
</reference>
<feature type="domain" description="Transposase IS4-like" evidence="1">
    <location>
        <begin position="95"/>
        <end position="276"/>
    </location>
</feature>
<accession>A0A5C5VG54</accession>
<dbReference type="GO" id="GO:0003677">
    <property type="term" value="F:DNA binding"/>
    <property type="evidence" value="ECO:0007669"/>
    <property type="project" value="InterPro"/>
</dbReference>
<dbReference type="GO" id="GO:0004803">
    <property type="term" value="F:transposase activity"/>
    <property type="evidence" value="ECO:0007669"/>
    <property type="project" value="InterPro"/>
</dbReference>
<dbReference type="EMBL" id="SIHJ01000001">
    <property type="protein sequence ID" value="TWT37624.1"/>
    <property type="molecule type" value="Genomic_DNA"/>
</dbReference>
<evidence type="ECO:0000313" key="2">
    <source>
        <dbReference type="EMBL" id="TWT37624.1"/>
    </source>
</evidence>
<organism evidence="2 3">
    <name type="scientific">Posidoniimonas corsicana</name>
    <dbReference type="NCBI Taxonomy" id="1938618"/>
    <lineage>
        <taxon>Bacteria</taxon>
        <taxon>Pseudomonadati</taxon>
        <taxon>Planctomycetota</taxon>
        <taxon>Planctomycetia</taxon>
        <taxon>Pirellulales</taxon>
        <taxon>Lacipirellulaceae</taxon>
        <taxon>Posidoniimonas</taxon>
    </lineage>
</organism>
<comment type="caution">
    <text evidence="2">The sequence shown here is derived from an EMBL/GenBank/DDBJ whole genome shotgun (WGS) entry which is preliminary data.</text>
</comment>
<dbReference type="Proteomes" id="UP000316714">
    <property type="component" value="Unassembled WGS sequence"/>
</dbReference>
<evidence type="ECO:0000313" key="3">
    <source>
        <dbReference type="Proteomes" id="UP000316714"/>
    </source>
</evidence>
<dbReference type="InterPro" id="IPR002559">
    <property type="entry name" value="Transposase_11"/>
</dbReference>
<dbReference type="Pfam" id="PF01609">
    <property type="entry name" value="DDE_Tnp_1"/>
    <property type="match status" value="1"/>
</dbReference>